<feature type="compositionally biased region" description="Low complexity" evidence="1">
    <location>
        <begin position="47"/>
        <end position="59"/>
    </location>
</feature>
<accession>A0A699TLZ9</accession>
<sequence length="97" mass="10245">TFDGKEHDFEDFSKDSSNDVSTASPIVPAAGQNCSNNTNLISAARPSNSNSSSTHGNSSLKNASQSPDVLEMENIVYSDTENVGAEADFKNLESSIT</sequence>
<dbReference type="EMBL" id="BKCJ011257213">
    <property type="protein sequence ID" value="GFD11157.1"/>
    <property type="molecule type" value="Genomic_DNA"/>
</dbReference>
<gene>
    <name evidence="2" type="ORF">Tci_883126</name>
</gene>
<comment type="caution">
    <text evidence="2">The sequence shown here is derived from an EMBL/GenBank/DDBJ whole genome shotgun (WGS) entry which is preliminary data.</text>
</comment>
<evidence type="ECO:0000313" key="2">
    <source>
        <dbReference type="EMBL" id="GFD11157.1"/>
    </source>
</evidence>
<feature type="compositionally biased region" description="Basic and acidic residues" evidence="1">
    <location>
        <begin position="1"/>
        <end position="17"/>
    </location>
</feature>
<feature type="compositionally biased region" description="Polar residues" evidence="1">
    <location>
        <begin position="32"/>
        <end position="41"/>
    </location>
</feature>
<organism evidence="2">
    <name type="scientific">Tanacetum cinerariifolium</name>
    <name type="common">Dalmatian daisy</name>
    <name type="synonym">Chrysanthemum cinerariifolium</name>
    <dbReference type="NCBI Taxonomy" id="118510"/>
    <lineage>
        <taxon>Eukaryota</taxon>
        <taxon>Viridiplantae</taxon>
        <taxon>Streptophyta</taxon>
        <taxon>Embryophyta</taxon>
        <taxon>Tracheophyta</taxon>
        <taxon>Spermatophyta</taxon>
        <taxon>Magnoliopsida</taxon>
        <taxon>eudicotyledons</taxon>
        <taxon>Gunneridae</taxon>
        <taxon>Pentapetalae</taxon>
        <taxon>asterids</taxon>
        <taxon>campanulids</taxon>
        <taxon>Asterales</taxon>
        <taxon>Asteraceae</taxon>
        <taxon>Asteroideae</taxon>
        <taxon>Anthemideae</taxon>
        <taxon>Anthemidinae</taxon>
        <taxon>Tanacetum</taxon>
    </lineage>
</organism>
<proteinExistence type="predicted"/>
<reference evidence="2" key="1">
    <citation type="journal article" date="2019" name="Sci. Rep.">
        <title>Draft genome of Tanacetum cinerariifolium, the natural source of mosquito coil.</title>
        <authorList>
            <person name="Yamashiro T."/>
            <person name="Shiraishi A."/>
            <person name="Satake H."/>
            <person name="Nakayama K."/>
        </authorList>
    </citation>
    <scope>NUCLEOTIDE SEQUENCE</scope>
</reference>
<feature type="non-terminal residue" evidence="2">
    <location>
        <position position="1"/>
    </location>
</feature>
<name>A0A699TLZ9_TANCI</name>
<evidence type="ECO:0000256" key="1">
    <source>
        <dbReference type="SAM" id="MobiDB-lite"/>
    </source>
</evidence>
<dbReference type="AlphaFoldDB" id="A0A699TLZ9"/>
<feature type="non-terminal residue" evidence="2">
    <location>
        <position position="97"/>
    </location>
</feature>
<protein>
    <submittedName>
        <fullName evidence="2">Uncharacterized protein</fullName>
    </submittedName>
</protein>
<feature type="region of interest" description="Disordered" evidence="1">
    <location>
        <begin position="1"/>
        <end position="68"/>
    </location>
</feature>